<name>A0A6M1T0I2_9BACT</name>
<dbReference type="PANTHER" id="PTHR43453:SF3">
    <property type="entry name" value="TRNA_RRNA METHYLTRANSFERASE SPOU TYPE DOMAIN-CONTAINING PROTEIN"/>
    <property type="match status" value="1"/>
</dbReference>
<dbReference type="InterPro" id="IPR001537">
    <property type="entry name" value="SpoU_MeTrfase"/>
</dbReference>
<keyword evidence="7" id="KW-1185">Reference proteome</keyword>
<organism evidence="6 7">
    <name type="scientific">Halalkalibaculum roseum</name>
    <dbReference type="NCBI Taxonomy" id="2709311"/>
    <lineage>
        <taxon>Bacteria</taxon>
        <taxon>Pseudomonadati</taxon>
        <taxon>Balneolota</taxon>
        <taxon>Balneolia</taxon>
        <taxon>Balneolales</taxon>
        <taxon>Balneolaceae</taxon>
        <taxon>Halalkalibaculum</taxon>
    </lineage>
</organism>
<dbReference type="CDD" id="cd18092">
    <property type="entry name" value="SpoU-like_TrmH"/>
    <property type="match status" value="1"/>
</dbReference>
<reference evidence="6 7" key="1">
    <citation type="submission" date="2020-02" db="EMBL/GenBank/DDBJ databases">
        <title>Balneolaceae bacterium YR4-1, complete genome.</title>
        <authorList>
            <person name="Li Y."/>
            <person name="Wu S."/>
        </authorList>
    </citation>
    <scope>NUCLEOTIDE SEQUENCE [LARGE SCALE GENOMIC DNA]</scope>
    <source>
        <strain evidence="6 7">YR4-1</strain>
    </source>
</reference>
<dbReference type="InterPro" id="IPR033671">
    <property type="entry name" value="TrmH"/>
</dbReference>
<dbReference type="HAMAP" id="MF_02060">
    <property type="entry name" value="tRNA_methyltr_TrmH"/>
    <property type="match status" value="1"/>
</dbReference>
<dbReference type="GO" id="GO:0141100">
    <property type="term" value="F:tRNA (guanine(18)-2'-O)-methyltransferase activity"/>
    <property type="evidence" value="ECO:0007669"/>
    <property type="project" value="UniProtKB-UniRule"/>
</dbReference>
<comment type="similarity">
    <text evidence="4">Belongs to the class IV-like SAM-binding methyltransferase superfamily. RNA methyltransferase TrmH family.</text>
</comment>
<feature type="binding site" evidence="4">
    <location>
        <position position="117"/>
    </location>
    <ligand>
        <name>S-adenosyl-L-methionine</name>
        <dbReference type="ChEBI" id="CHEBI:59789"/>
    </ligand>
</feature>
<sequence length="230" mass="26738">MEMTLKEELIDYLRDFVTEERWDTLNGVLSERTRHITVVLEDIYQSHNASAVLRSCDCFGIQDVYIIENDHDFSLSKGVTIGSDRWLSLHKYRAEGRDNTLNCFEDLRNQGYRIIATTPHEEDVTIDQLPVDSKTALVFGAELPGLSERAKQNADGFVKIPIYGFSESYNVSVSAALCLYELTKRMRQNEDPDYWQLNEKEKTDLRLDWLEKSIRASEQLKQKFLKERES</sequence>
<dbReference type="RefSeq" id="WP_165140463.1">
    <property type="nucleotide sequence ID" value="NZ_JAALLT010000002.1"/>
</dbReference>
<dbReference type="Pfam" id="PF00588">
    <property type="entry name" value="SpoU_methylase"/>
    <property type="match status" value="1"/>
</dbReference>
<keyword evidence="4" id="KW-0819">tRNA processing</keyword>
<gene>
    <name evidence="4" type="primary">trmH</name>
    <name evidence="6" type="ORF">G3570_06460</name>
</gene>
<keyword evidence="1 4" id="KW-0820">tRNA-binding</keyword>
<dbReference type="Gene3D" id="3.40.1280.10">
    <property type="match status" value="1"/>
</dbReference>
<accession>A0A6M1T0I2</accession>
<evidence type="ECO:0000313" key="7">
    <source>
        <dbReference type="Proteomes" id="UP000473278"/>
    </source>
</evidence>
<dbReference type="EMBL" id="JAALLT010000002">
    <property type="protein sequence ID" value="NGP76267.1"/>
    <property type="molecule type" value="Genomic_DNA"/>
</dbReference>
<evidence type="ECO:0000259" key="5">
    <source>
        <dbReference type="Pfam" id="PF00588"/>
    </source>
</evidence>
<dbReference type="PANTHER" id="PTHR43453">
    <property type="entry name" value="RRNA METHYLASE-LIKE"/>
    <property type="match status" value="1"/>
</dbReference>
<keyword evidence="4" id="KW-0949">S-adenosyl-L-methionine</keyword>
<proteinExistence type="inferred from homology"/>
<keyword evidence="4" id="KW-0694">RNA-binding</keyword>
<keyword evidence="3 4" id="KW-0808">Transferase</keyword>
<keyword evidence="2 4" id="KW-0489">Methyltransferase</keyword>
<protein>
    <recommendedName>
        <fullName evidence="4">tRNA (guanosine(18)-2'-O)-methyltransferase</fullName>
        <ecNumber evidence="4">2.1.1.34</ecNumber>
    </recommendedName>
    <alternativeName>
        <fullName evidence="4">tRNA [Gm18] methyltransferase</fullName>
    </alternativeName>
</protein>
<feature type="domain" description="tRNA/rRNA methyltransferase SpoU type" evidence="5">
    <location>
        <begin position="36"/>
        <end position="180"/>
    </location>
</feature>
<comment type="caution">
    <text evidence="6">The sequence shown here is derived from an EMBL/GenBank/DDBJ whole genome shotgun (WGS) entry which is preliminary data.</text>
</comment>
<evidence type="ECO:0000256" key="2">
    <source>
        <dbReference type="ARBA" id="ARBA00022603"/>
    </source>
</evidence>
<comment type="catalytic activity">
    <reaction evidence="4">
        <text>guanosine(18) in tRNA + S-adenosyl-L-methionine = 2'-O-methylguanosine(18) in tRNA + S-adenosyl-L-homocysteine + H(+)</text>
        <dbReference type="Rhea" id="RHEA:20077"/>
        <dbReference type="Rhea" id="RHEA-COMP:10190"/>
        <dbReference type="Rhea" id="RHEA-COMP:10192"/>
        <dbReference type="ChEBI" id="CHEBI:15378"/>
        <dbReference type="ChEBI" id="CHEBI:57856"/>
        <dbReference type="ChEBI" id="CHEBI:59789"/>
        <dbReference type="ChEBI" id="CHEBI:74269"/>
        <dbReference type="ChEBI" id="CHEBI:74445"/>
        <dbReference type="EC" id="2.1.1.34"/>
    </reaction>
</comment>
<evidence type="ECO:0000256" key="4">
    <source>
        <dbReference type="HAMAP-Rule" id="MF_02060"/>
    </source>
</evidence>
<dbReference type="AlphaFoldDB" id="A0A6M1T0I2"/>
<dbReference type="InterPro" id="IPR029028">
    <property type="entry name" value="Alpha/beta_knot_MTases"/>
</dbReference>
<dbReference type="EC" id="2.1.1.34" evidence="4"/>
<dbReference type="GO" id="GO:0002938">
    <property type="term" value="P:tRNA guanine ribose methylation"/>
    <property type="evidence" value="ECO:0007669"/>
    <property type="project" value="UniProtKB-UniRule"/>
</dbReference>
<feature type="binding site" evidence="4">
    <location>
        <position position="160"/>
    </location>
    <ligand>
        <name>S-adenosyl-L-methionine</name>
        <dbReference type="ChEBI" id="CHEBI:59789"/>
    </ligand>
</feature>
<dbReference type="GO" id="GO:0000049">
    <property type="term" value="F:tRNA binding"/>
    <property type="evidence" value="ECO:0007669"/>
    <property type="project" value="UniProtKB-UniRule"/>
</dbReference>
<evidence type="ECO:0000256" key="3">
    <source>
        <dbReference type="ARBA" id="ARBA00022679"/>
    </source>
</evidence>
<comment type="function">
    <text evidence="4">Catalyzes the 2'-O methylation of guanosine at position 18 in tRNA.</text>
</comment>
<dbReference type="Proteomes" id="UP000473278">
    <property type="component" value="Unassembled WGS sequence"/>
</dbReference>
<evidence type="ECO:0000256" key="1">
    <source>
        <dbReference type="ARBA" id="ARBA00022555"/>
    </source>
</evidence>
<evidence type="ECO:0000313" key="6">
    <source>
        <dbReference type="EMBL" id="NGP76267.1"/>
    </source>
</evidence>
<dbReference type="SUPFAM" id="SSF75217">
    <property type="entry name" value="alpha/beta knot"/>
    <property type="match status" value="1"/>
</dbReference>
<dbReference type="InterPro" id="IPR029026">
    <property type="entry name" value="tRNA_m1G_MTases_N"/>
</dbReference>
<comment type="caution">
    <text evidence="4">Lacks conserved residue(s) required for the propagation of feature annotation.</text>
</comment>